<dbReference type="Gene3D" id="3.40.50.1820">
    <property type="entry name" value="alpha/beta hydrolase"/>
    <property type="match status" value="2"/>
</dbReference>
<feature type="domain" description="Xaa-Pro dipeptidyl-peptidase-like" evidence="1">
    <location>
        <begin position="123"/>
        <end position="277"/>
    </location>
</feature>
<dbReference type="Pfam" id="PF02129">
    <property type="entry name" value="Peptidase_S15"/>
    <property type="match status" value="1"/>
</dbReference>
<proteinExistence type="predicted"/>
<accession>A0A2S8G1C5</accession>
<protein>
    <submittedName>
        <fullName evidence="2">Acetylxylan esterase</fullName>
    </submittedName>
</protein>
<evidence type="ECO:0000313" key="2">
    <source>
        <dbReference type="EMBL" id="PQO38247.1"/>
    </source>
</evidence>
<name>A0A2S8G1C5_9BACT</name>
<dbReference type="InterPro" id="IPR029058">
    <property type="entry name" value="AB_hydrolase_fold"/>
</dbReference>
<dbReference type="GO" id="GO:0016787">
    <property type="term" value="F:hydrolase activity"/>
    <property type="evidence" value="ECO:0007669"/>
    <property type="project" value="InterPro"/>
</dbReference>
<dbReference type="Proteomes" id="UP000239388">
    <property type="component" value="Unassembled WGS sequence"/>
</dbReference>
<dbReference type="EMBL" id="PUIB01000011">
    <property type="protein sequence ID" value="PQO38247.1"/>
    <property type="molecule type" value="Genomic_DNA"/>
</dbReference>
<evidence type="ECO:0000313" key="3">
    <source>
        <dbReference type="Proteomes" id="UP000239388"/>
    </source>
</evidence>
<dbReference type="PANTHER" id="PTHR47381:SF3">
    <property type="entry name" value="ALPHA_BETA-HYDROLASES SUPERFAMILY PROTEIN"/>
    <property type="match status" value="1"/>
</dbReference>
<dbReference type="AlphaFoldDB" id="A0A2S8G1C5"/>
<sequence length="675" mass="75511">MMNVPPALLRPKEITMRLLAAYLIVLSFATTAYSQTPQPGDVLVQKYLAAETARVTNDPLKTIRSLEQWNTNKAEYRRHVQEMLGLDPMSERGDLQATVTGQIERDGIVVENLHFQSSPHLYVTANLYRPANVQEKLPAILYVCGHGKVKIDGVSYGNKSHYQHHGAWFARHGFVCLVVDSLELGEIEGTHKGLYSDQRRWWTNRGYTSAGVEAWNCIRSLDYLQSRDEVDGDRIGVTGRSGGGAYSWWVAALDDRIKAAVPVAGITDLENHVVDGCVEGHCDCMYWVNTYQHDYTLLPALVAPRPLMIANTDRDGIFPLDGVNRCYFAARDIYELYGKAPNLALTITPGPHKDTQQLRIPAFHWLREHLQGASPPITDVALPMFKPQELKVFDKLPADEINTKIDETFVAAAQPAAVPQSPQQWKQMCGEWKELLATKSFAAWPEDPIPLDLKLTGESRKGDWEVDQYEFNSQQHVSLPLFVFQSPESSGKKTPTRLLVVNEQQWQTFAEFLQAPTTAKCPLGKPASDQAVAVVPVRGIGPTQWNQNPRKDTHIRRRFLLLGQSIDGMRVWDVRRAAQAATQIGLEPAKAIDIEADGPLAGIAVYAAIFEPSIGALNLTDLPANHRNGPYFFNVRRFMNMPEALAIAGQNRSVQLTGETQVDDYRQKVLKTLKK</sequence>
<dbReference type="SUPFAM" id="SSF53474">
    <property type="entry name" value="alpha/beta-Hydrolases"/>
    <property type="match status" value="1"/>
</dbReference>
<gene>
    <name evidence="2" type="ORF">C5Y98_09270</name>
</gene>
<dbReference type="PANTHER" id="PTHR47381">
    <property type="entry name" value="ALPHA/BETA-HYDROLASES SUPERFAMILY PROTEIN"/>
    <property type="match status" value="1"/>
</dbReference>
<reference evidence="2 3" key="1">
    <citation type="submission" date="2018-02" db="EMBL/GenBank/DDBJ databases">
        <title>Comparative genomes isolates from brazilian mangrove.</title>
        <authorList>
            <person name="Araujo J.E."/>
            <person name="Taketani R.G."/>
            <person name="Silva M.C.P."/>
            <person name="Loureco M.V."/>
            <person name="Andreote F.D."/>
        </authorList>
    </citation>
    <scope>NUCLEOTIDE SEQUENCE [LARGE SCALE GENOMIC DNA]</scope>
    <source>
        <strain evidence="2 3">NAP PRIS-MGV</strain>
    </source>
</reference>
<comment type="caution">
    <text evidence="2">The sequence shown here is derived from an EMBL/GenBank/DDBJ whole genome shotgun (WGS) entry which is preliminary data.</text>
</comment>
<dbReference type="InterPro" id="IPR000383">
    <property type="entry name" value="Xaa-Pro-like_dom"/>
</dbReference>
<evidence type="ECO:0000259" key="1">
    <source>
        <dbReference type="Pfam" id="PF02129"/>
    </source>
</evidence>
<organism evidence="2 3">
    <name type="scientific">Blastopirellula marina</name>
    <dbReference type="NCBI Taxonomy" id="124"/>
    <lineage>
        <taxon>Bacteria</taxon>
        <taxon>Pseudomonadati</taxon>
        <taxon>Planctomycetota</taxon>
        <taxon>Planctomycetia</taxon>
        <taxon>Pirellulales</taxon>
        <taxon>Pirellulaceae</taxon>
        <taxon>Blastopirellula</taxon>
    </lineage>
</organism>